<reference evidence="2" key="1">
    <citation type="submission" date="2020-03" db="EMBL/GenBank/DDBJ databases">
        <title>Transcriptomic Profiling of the Digestive Tract of the Rat Flea, Xenopsylla cheopis, Following Blood Feeding and Infection with Yersinia pestis.</title>
        <authorList>
            <person name="Bland D.M."/>
            <person name="Martens C.A."/>
            <person name="Virtaneva K."/>
            <person name="Kanakabandi K."/>
            <person name="Long D."/>
            <person name="Rosenke R."/>
            <person name="Saturday G.A."/>
            <person name="Hoyt F.H."/>
            <person name="Bruno D.P."/>
            <person name="Ribeiro J.M.C."/>
            <person name="Hinnebusch J."/>
        </authorList>
    </citation>
    <scope>NUCLEOTIDE SEQUENCE</scope>
</reference>
<proteinExistence type="predicted"/>
<feature type="compositionally biased region" description="Polar residues" evidence="1">
    <location>
        <begin position="1"/>
        <end position="15"/>
    </location>
</feature>
<dbReference type="AlphaFoldDB" id="A0A6M2DNZ6"/>
<sequence>MSFSTGECAPTTNGRTSDDSSDESPTPASLGVPSGHPRWINPCGIDESMTAMDTVDFTTQPYVPDLPAVLDTIIQQTNLALDNALDFRVEFVTHNFDHSDFDSHARNFQHRLEWLPLPANKKLGEQTSEQHLQDSTLQTALPEAYEMLQYYAVALEQVVHNLKGDPLESRFRAIENHLRSVLAEVQSAMTECGIKQRPDVQRTVMTDEHRIIEHTTYRRLRDWYIYRDYMILLEYIKEQFTYLKEHL</sequence>
<evidence type="ECO:0000313" key="2">
    <source>
        <dbReference type="EMBL" id="NOV47400.1"/>
    </source>
</evidence>
<accession>A0A6M2DNZ6</accession>
<protein>
    <submittedName>
        <fullName evidence="2">Uncharacterized protein</fullName>
    </submittedName>
</protein>
<evidence type="ECO:0000256" key="1">
    <source>
        <dbReference type="SAM" id="MobiDB-lite"/>
    </source>
</evidence>
<organism evidence="2">
    <name type="scientific">Xenopsylla cheopis</name>
    <name type="common">Oriental rat flea</name>
    <name type="synonym">Pulex cheopis</name>
    <dbReference type="NCBI Taxonomy" id="163159"/>
    <lineage>
        <taxon>Eukaryota</taxon>
        <taxon>Metazoa</taxon>
        <taxon>Ecdysozoa</taxon>
        <taxon>Arthropoda</taxon>
        <taxon>Hexapoda</taxon>
        <taxon>Insecta</taxon>
        <taxon>Pterygota</taxon>
        <taxon>Neoptera</taxon>
        <taxon>Endopterygota</taxon>
        <taxon>Siphonaptera</taxon>
        <taxon>Pulicidae</taxon>
        <taxon>Xenopsyllinae</taxon>
        <taxon>Xenopsylla</taxon>
    </lineage>
</organism>
<dbReference type="EMBL" id="GIIL01003674">
    <property type="protein sequence ID" value="NOV47400.1"/>
    <property type="molecule type" value="Transcribed_RNA"/>
</dbReference>
<name>A0A6M2DNZ6_XENCH</name>
<feature type="region of interest" description="Disordered" evidence="1">
    <location>
        <begin position="1"/>
        <end position="39"/>
    </location>
</feature>